<evidence type="ECO:0000256" key="12">
    <source>
        <dbReference type="RuleBase" id="RU003357"/>
    </source>
</evidence>
<dbReference type="InterPro" id="IPR012910">
    <property type="entry name" value="Plug_dom"/>
</dbReference>
<evidence type="ECO:0000256" key="6">
    <source>
        <dbReference type="ARBA" id="ARBA00023004"/>
    </source>
</evidence>
<evidence type="ECO:0000256" key="11">
    <source>
        <dbReference type="PROSITE-ProRule" id="PRU01360"/>
    </source>
</evidence>
<keyword evidence="10 11" id="KW-0998">Cell outer membrane</keyword>
<dbReference type="Pfam" id="PF07715">
    <property type="entry name" value="Plug"/>
    <property type="match status" value="1"/>
</dbReference>
<dbReference type="InterPro" id="IPR039426">
    <property type="entry name" value="TonB-dep_rcpt-like"/>
</dbReference>
<reference evidence="16 17" key="1">
    <citation type="submission" date="2020-08" db="EMBL/GenBank/DDBJ databases">
        <title>Genome sequence of Sphingomonas daechungensis KACC 18115T.</title>
        <authorList>
            <person name="Hyun D.-W."/>
            <person name="Bae J.-W."/>
        </authorList>
    </citation>
    <scope>NUCLEOTIDE SEQUENCE [LARGE SCALE GENOMIC DNA]</scope>
    <source>
        <strain evidence="16 17">KACC 18115</strain>
    </source>
</reference>
<evidence type="ECO:0000256" key="10">
    <source>
        <dbReference type="ARBA" id="ARBA00023237"/>
    </source>
</evidence>
<dbReference type="PANTHER" id="PTHR32552">
    <property type="entry name" value="FERRICHROME IRON RECEPTOR-RELATED"/>
    <property type="match status" value="1"/>
</dbReference>
<comment type="subcellular location">
    <subcellularLocation>
        <location evidence="1 11">Cell outer membrane</location>
        <topology evidence="1 11">Multi-pass membrane protein</topology>
    </subcellularLocation>
</comment>
<dbReference type="InterPro" id="IPR000531">
    <property type="entry name" value="Beta-barrel_TonB"/>
</dbReference>
<dbReference type="SUPFAM" id="SSF56935">
    <property type="entry name" value="Porins"/>
    <property type="match status" value="1"/>
</dbReference>
<keyword evidence="16" id="KW-0675">Receptor</keyword>
<organism evidence="16 17">
    <name type="scientific">Sphingomonas daechungensis</name>
    <dbReference type="NCBI Taxonomy" id="1176646"/>
    <lineage>
        <taxon>Bacteria</taxon>
        <taxon>Pseudomonadati</taxon>
        <taxon>Pseudomonadota</taxon>
        <taxon>Alphaproteobacteria</taxon>
        <taxon>Sphingomonadales</taxon>
        <taxon>Sphingomonadaceae</taxon>
        <taxon>Sphingomonas</taxon>
    </lineage>
</organism>
<evidence type="ECO:0000259" key="15">
    <source>
        <dbReference type="Pfam" id="PF07715"/>
    </source>
</evidence>
<evidence type="ECO:0000256" key="7">
    <source>
        <dbReference type="ARBA" id="ARBA00023065"/>
    </source>
</evidence>
<gene>
    <name evidence="16" type="ORF">H9L15_08335</name>
</gene>
<keyword evidence="17" id="KW-1185">Reference proteome</keyword>
<feature type="domain" description="TonB-dependent receptor plug" evidence="15">
    <location>
        <begin position="63"/>
        <end position="173"/>
    </location>
</feature>
<name>A0ABX6SXL2_9SPHN</name>
<evidence type="ECO:0000256" key="9">
    <source>
        <dbReference type="ARBA" id="ARBA00023136"/>
    </source>
</evidence>
<keyword evidence="9 11" id="KW-0472">Membrane</keyword>
<dbReference type="PANTHER" id="PTHR32552:SF81">
    <property type="entry name" value="TONB-DEPENDENT OUTER MEMBRANE RECEPTOR"/>
    <property type="match status" value="1"/>
</dbReference>
<keyword evidence="7" id="KW-0406">Ion transport</keyword>
<evidence type="ECO:0000259" key="14">
    <source>
        <dbReference type="Pfam" id="PF00593"/>
    </source>
</evidence>
<evidence type="ECO:0000256" key="5">
    <source>
        <dbReference type="ARBA" id="ARBA00022692"/>
    </source>
</evidence>
<dbReference type="InterPro" id="IPR036942">
    <property type="entry name" value="Beta-barrel_TonB_sf"/>
</dbReference>
<keyword evidence="6" id="KW-0408">Iron</keyword>
<dbReference type="Gene3D" id="2.40.170.20">
    <property type="entry name" value="TonB-dependent receptor, beta-barrel domain"/>
    <property type="match status" value="1"/>
</dbReference>
<evidence type="ECO:0000256" key="4">
    <source>
        <dbReference type="ARBA" id="ARBA00022496"/>
    </source>
</evidence>
<evidence type="ECO:0000313" key="17">
    <source>
        <dbReference type="Proteomes" id="UP000516134"/>
    </source>
</evidence>
<keyword evidence="8 12" id="KW-0798">TonB box</keyword>
<feature type="chain" id="PRO_5045383590" evidence="13">
    <location>
        <begin position="30"/>
        <end position="782"/>
    </location>
</feature>
<evidence type="ECO:0000256" key="1">
    <source>
        <dbReference type="ARBA" id="ARBA00004571"/>
    </source>
</evidence>
<proteinExistence type="inferred from homology"/>
<keyword evidence="5 11" id="KW-0812">Transmembrane</keyword>
<dbReference type="PROSITE" id="PS52016">
    <property type="entry name" value="TONB_DEPENDENT_REC_3"/>
    <property type="match status" value="1"/>
</dbReference>
<keyword evidence="3 11" id="KW-1134">Transmembrane beta strand</keyword>
<evidence type="ECO:0000256" key="13">
    <source>
        <dbReference type="SAM" id="SignalP"/>
    </source>
</evidence>
<sequence>MKRLGHTSRIALLGSVAVVCAATPSVALAQDAPAAAPEAAAPAPEPQGDEIIITAQKRSEAILDIPQSVTVVGGDTLERQHSVTFSDYLSQVPGLSLEQSEPGVGRLVLRGVNTGGVSSTVAIYVDETPFGSSTGLVNGAILAGDFDTFDVSRIEVLRGPQGTLYGASSLGGVLKFVTNAPEFDAFHARGRAGLEFVDGGGTGYNFSGMVNAPLGDVAAVRASGFYRKNAGWIDGNGSDATFFGVDSLGGKDINKGESYGGRASVLFKPTSELSIRLTGITQRIQSDASSDSEVDQVNYNPIGGKLRQSRWFKDPNELKYRVLNGVVEYDFGFASLLSSTSFSKQDQTFNIDAVPILGTALNVLVGALVPGQVIGPFQDQQTDLKKFTQEVRLASPSSNKFEWMIGAYYTHEKGKIDQFIGSVDLLTGQSFGIPLLDDLATARIDSKYKEVAGFANVTWHATDQFDITAGARLAKNDQSAHQVTASALGLVGASDFVTKSDESVFTYAISPRYEINDRMAVYARIAKGYRPGGPNVVAPPVPPGVPRTYSSDTLTSYEIGLKNNLGHGASFDIAAYHLKWKDIQLFSVVSGVGVNVNGGTAASNGIEASLLLKPVPGMTLGVNGAWIDAHLTEDTPPLAGGFDGDRLPYVPKVSFSVNTDYEWKLSGSATAFVGGTIAYTGSQRDNFNISDIVGVNPDGSFIFAFTPQRHISDYATIDLRAGIEIDRFTIEAYVKNLTNSEGVNSLALLEDQLIGNNVLPGNAIRAALTRPRTIGLSLTAGF</sequence>
<dbReference type="Pfam" id="PF00593">
    <property type="entry name" value="TonB_dep_Rec_b-barrel"/>
    <property type="match status" value="1"/>
</dbReference>
<keyword evidence="2 11" id="KW-0813">Transport</keyword>
<dbReference type="EMBL" id="CP060780">
    <property type="protein sequence ID" value="QNP42341.1"/>
    <property type="molecule type" value="Genomic_DNA"/>
</dbReference>
<evidence type="ECO:0000256" key="2">
    <source>
        <dbReference type="ARBA" id="ARBA00022448"/>
    </source>
</evidence>
<evidence type="ECO:0000313" key="16">
    <source>
        <dbReference type="EMBL" id="QNP42341.1"/>
    </source>
</evidence>
<evidence type="ECO:0000256" key="8">
    <source>
        <dbReference type="ARBA" id="ARBA00023077"/>
    </source>
</evidence>
<comment type="similarity">
    <text evidence="11 12">Belongs to the TonB-dependent receptor family.</text>
</comment>
<keyword evidence="4" id="KW-0410">Iron transport</keyword>
<accession>A0ABX6SXL2</accession>
<feature type="domain" description="TonB-dependent receptor-like beta-barrel" evidence="14">
    <location>
        <begin position="289"/>
        <end position="737"/>
    </location>
</feature>
<evidence type="ECO:0000256" key="3">
    <source>
        <dbReference type="ARBA" id="ARBA00022452"/>
    </source>
</evidence>
<keyword evidence="13" id="KW-0732">Signal</keyword>
<protein>
    <submittedName>
        <fullName evidence="16">TonB-dependent receptor</fullName>
    </submittedName>
</protein>
<feature type="signal peptide" evidence="13">
    <location>
        <begin position="1"/>
        <end position="29"/>
    </location>
</feature>
<dbReference type="Proteomes" id="UP000516134">
    <property type="component" value="Chromosome"/>
</dbReference>